<evidence type="ECO:0000256" key="3">
    <source>
        <dbReference type="ARBA" id="ARBA00022692"/>
    </source>
</evidence>
<dbReference type="AlphaFoldDB" id="A0A917AJ47"/>
<feature type="domain" description="Ionotropic glutamate receptor C-terminal" evidence="13">
    <location>
        <begin position="21"/>
        <end position="346"/>
    </location>
</feature>
<evidence type="ECO:0000256" key="9">
    <source>
        <dbReference type="ARBA" id="ARBA00023303"/>
    </source>
</evidence>
<evidence type="ECO:0000313" key="15">
    <source>
        <dbReference type="Proteomes" id="UP000606730"/>
    </source>
</evidence>
<reference evidence="14" key="2">
    <citation type="submission" date="2020-09" db="EMBL/GenBank/DDBJ databases">
        <authorList>
            <person name="Sun Q."/>
            <person name="Zhou Y."/>
        </authorList>
    </citation>
    <scope>NUCLEOTIDE SEQUENCE</scope>
    <source>
        <strain evidence="14">CGMCC 1.16012</strain>
    </source>
</reference>
<dbReference type="PANTHER" id="PTHR18966">
    <property type="entry name" value="IONOTROPIC GLUTAMATE RECEPTOR"/>
    <property type="match status" value="1"/>
</dbReference>
<name>A0A917AJ47_9RHOB</name>
<feature type="chain" id="PRO_5037425112" description="Glutamine ABC transporter substrate-binding protein" evidence="11">
    <location>
        <begin position="20"/>
        <end position="348"/>
    </location>
</feature>
<keyword evidence="5" id="KW-0406">Ion transport</keyword>
<keyword evidence="8" id="KW-0325">Glycoprotein</keyword>
<keyword evidence="11" id="KW-0732">Signal</keyword>
<feature type="transmembrane region" description="Helical" evidence="10">
    <location>
        <begin position="129"/>
        <end position="150"/>
    </location>
</feature>
<evidence type="ECO:0000256" key="8">
    <source>
        <dbReference type="ARBA" id="ARBA00023180"/>
    </source>
</evidence>
<evidence type="ECO:0000259" key="12">
    <source>
        <dbReference type="SMART" id="SM00062"/>
    </source>
</evidence>
<keyword evidence="6 10" id="KW-0472">Membrane</keyword>
<gene>
    <name evidence="14" type="ORF">GCM10011517_20830</name>
</gene>
<keyword evidence="7" id="KW-0675">Receptor</keyword>
<evidence type="ECO:0000256" key="6">
    <source>
        <dbReference type="ARBA" id="ARBA00023136"/>
    </source>
</evidence>
<comment type="caution">
    <text evidence="14">The sequence shown here is derived from an EMBL/GenBank/DDBJ whole genome shotgun (WGS) entry which is preliminary data.</text>
</comment>
<dbReference type="GO" id="GO:0015276">
    <property type="term" value="F:ligand-gated monoatomic ion channel activity"/>
    <property type="evidence" value="ECO:0007669"/>
    <property type="project" value="InterPro"/>
</dbReference>
<keyword evidence="9" id="KW-0407">Ion channel</keyword>
<dbReference type="Gene3D" id="1.10.287.70">
    <property type="match status" value="1"/>
</dbReference>
<evidence type="ECO:0000256" key="10">
    <source>
        <dbReference type="SAM" id="Phobius"/>
    </source>
</evidence>
<keyword evidence="4 10" id="KW-1133">Transmembrane helix</keyword>
<dbReference type="SMART" id="SM00062">
    <property type="entry name" value="PBPb"/>
    <property type="match status" value="1"/>
</dbReference>
<evidence type="ECO:0000256" key="5">
    <source>
        <dbReference type="ARBA" id="ARBA00023065"/>
    </source>
</evidence>
<dbReference type="SUPFAM" id="SSF53850">
    <property type="entry name" value="Periplasmic binding protein-like II"/>
    <property type="match status" value="1"/>
</dbReference>
<dbReference type="Proteomes" id="UP000606730">
    <property type="component" value="Unassembled WGS sequence"/>
</dbReference>
<evidence type="ECO:0000256" key="7">
    <source>
        <dbReference type="ARBA" id="ARBA00023170"/>
    </source>
</evidence>
<reference evidence="14" key="1">
    <citation type="journal article" date="2014" name="Int. J. Syst. Evol. Microbiol.">
        <title>Complete genome sequence of Corynebacterium casei LMG S-19264T (=DSM 44701T), isolated from a smear-ripened cheese.</title>
        <authorList>
            <consortium name="US DOE Joint Genome Institute (JGI-PGF)"/>
            <person name="Walter F."/>
            <person name="Albersmeier A."/>
            <person name="Kalinowski J."/>
            <person name="Ruckert C."/>
        </authorList>
    </citation>
    <scope>NUCLEOTIDE SEQUENCE</scope>
    <source>
        <strain evidence="14">CGMCC 1.16012</strain>
    </source>
</reference>
<evidence type="ECO:0000313" key="14">
    <source>
        <dbReference type="EMBL" id="GGE52875.1"/>
    </source>
</evidence>
<comment type="subcellular location">
    <subcellularLocation>
        <location evidence="1">Membrane</location>
        <topology evidence="1">Multi-pass membrane protein</topology>
    </subcellularLocation>
</comment>
<evidence type="ECO:0000256" key="11">
    <source>
        <dbReference type="SAM" id="SignalP"/>
    </source>
</evidence>
<sequence>MKSVLIFCLMLLSPLMAAAQDLRVVTVERPPFSMANGDDHTGFSMELWKAIAEDRGWTYQIDRLDSFGGMLGEIENATADVAIANISITADREQVMDFTHTIFESGLHIMVPFSKDRNSALETVISREVLEVIAIAFLLLLGGGMLMWTFERKSQPYFDRPAREAIFPSFWWALNLVVNGGFEERQPRTFLGRIFGVLLVISSLFIVSVFVAHITASMTVDAIKSNVSDIRDLYGKNVGTTQGSTSARYLERREIEYQPYENLDALLQAFEDKQLNAVVFDAPILSHYVNTRGAGIGQLVGGTFLRESYGAAMPTGSPLSEEFNRSLLRLREDGTYAQIYQKYFRNLN</sequence>
<feature type="signal peptide" evidence="11">
    <location>
        <begin position="1"/>
        <end position="19"/>
    </location>
</feature>
<keyword evidence="15" id="KW-1185">Reference proteome</keyword>
<evidence type="ECO:0000259" key="13">
    <source>
        <dbReference type="SMART" id="SM00079"/>
    </source>
</evidence>
<keyword evidence="3 10" id="KW-0812">Transmembrane</keyword>
<dbReference type="InterPro" id="IPR015683">
    <property type="entry name" value="Ionotropic_Glu_rcpt"/>
</dbReference>
<dbReference type="InterPro" id="IPR001320">
    <property type="entry name" value="Iontro_rcpt_C"/>
</dbReference>
<protein>
    <recommendedName>
        <fullName evidence="16">Glutamine ABC transporter substrate-binding protein</fullName>
    </recommendedName>
</protein>
<organism evidence="14 15">
    <name type="scientific">Actibacterium pelagium</name>
    <dbReference type="NCBI Taxonomy" id="2029103"/>
    <lineage>
        <taxon>Bacteria</taxon>
        <taxon>Pseudomonadati</taxon>
        <taxon>Pseudomonadota</taxon>
        <taxon>Alphaproteobacteria</taxon>
        <taxon>Rhodobacterales</taxon>
        <taxon>Roseobacteraceae</taxon>
        <taxon>Actibacterium</taxon>
    </lineage>
</organism>
<dbReference type="SUPFAM" id="SSF81324">
    <property type="entry name" value="Voltage-gated potassium channels"/>
    <property type="match status" value="1"/>
</dbReference>
<dbReference type="Pfam" id="PF00060">
    <property type="entry name" value="Lig_chan"/>
    <property type="match status" value="1"/>
</dbReference>
<evidence type="ECO:0000256" key="2">
    <source>
        <dbReference type="ARBA" id="ARBA00022448"/>
    </source>
</evidence>
<keyword evidence="2" id="KW-0813">Transport</keyword>
<dbReference type="Pfam" id="PF00497">
    <property type="entry name" value="SBP_bac_3"/>
    <property type="match status" value="1"/>
</dbReference>
<accession>A0A917AJ47</accession>
<dbReference type="RefSeq" id="WP_229666165.1">
    <property type="nucleotide sequence ID" value="NZ_BMKN01000002.1"/>
</dbReference>
<dbReference type="Gene3D" id="3.40.190.10">
    <property type="entry name" value="Periplasmic binding protein-like II"/>
    <property type="match status" value="3"/>
</dbReference>
<proteinExistence type="predicted"/>
<evidence type="ECO:0000256" key="4">
    <source>
        <dbReference type="ARBA" id="ARBA00022989"/>
    </source>
</evidence>
<feature type="transmembrane region" description="Helical" evidence="10">
    <location>
        <begin position="194"/>
        <end position="216"/>
    </location>
</feature>
<dbReference type="InterPro" id="IPR001638">
    <property type="entry name" value="Solute-binding_3/MltF_N"/>
</dbReference>
<dbReference type="EMBL" id="BMKN01000002">
    <property type="protein sequence ID" value="GGE52875.1"/>
    <property type="molecule type" value="Genomic_DNA"/>
</dbReference>
<dbReference type="GO" id="GO:0016020">
    <property type="term" value="C:membrane"/>
    <property type="evidence" value="ECO:0007669"/>
    <property type="project" value="UniProtKB-SubCell"/>
</dbReference>
<dbReference type="SMART" id="SM00079">
    <property type="entry name" value="PBPe"/>
    <property type="match status" value="1"/>
</dbReference>
<feature type="transmembrane region" description="Helical" evidence="10">
    <location>
        <begin position="162"/>
        <end position="182"/>
    </location>
</feature>
<evidence type="ECO:0000256" key="1">
    <source>
        <dbReference type="ARBA" id="ARBA00004141"/>
    </source>
</evidence>
<evidence type="ECO:0008006" key="16">
    <source>
        <dbReference type="Google" id="ProtNLM"/>
    </source>
</evidence>
<feature type="domain" description="Solute-binding protein family 3/N-terminal" evidence="12">
    <location>
        <begin position="24"/>
        <end position="347"/>
    </location>
</feature>